<keyword evidence="2" id="KW-1185">Reference proteome</keyword>
<dbReference type="GO" id="GO:0043565">
    <property type="term" value="F:sequence-specific DNA binding"/>
    <property type="evidence" value="ECO:0007669"/>
    <property type="project" value="TreeGrafter"/>
</dbReference>
<organism evidence="1 2">
    <name type="scientific">Azotobacter vinelandii (strain DJ / ATCC BAA-1303)</name>
    <dbReference type="NCBI Taxonomy" id="322710"/>
    <lineage>
        <taxon>Bacteria</taxon>
        <taxon>Pseudomonadati</taxon>
        <taxon>Pseudomonadota</taxon>
        <taxon>Gammaproteobacteria</taxon>
        <taxon>Pseudomonadales</taxon>
        <taxon>Pseudomonadaceae</taxon>
        <taxon>Azotobacter</taxon>
    </lineage>
</organism>
<dbReference type="EMBL" id="CP001157">
    <property type="protein sequence ID" value="ACO77821.1"/>
    <property type="molecule type" value="Genomic_DNA"/>
</dbReference>
<dbReference type="PANTHER" id="PTHR36966">
    <property type="entry name" value="REP-ASSOCIATED TYROSINE TRANSPOSASE"/>
    <property type="match status" value="1"/>
</dbReference>
<dbReference type="GO" id="GO:0004803">
    <property type="term" value="F:transposase activity"/>
    <property type="evidence" value="ECO:0007669"/>
    <property type="project" value="InterPro"/>
</dbReference>
<dbReference type="PANTHER" id="PTHR36966:SF1">
    <property type="entry name" value="REP-ASSOCIATED TYROSINE TRANSPOSASE"/>
    <property type="match status" value="1"/>
</dbReference>
<sequence length="86" mass="9727">MPDHLHRLLALRSGSLATLLKRIKARSAQAINREFGLSGQLRQCAYHDRAMRRDDDLQAMARYVVANPLCAELIPKLADYPLRDAV</sequence>
<evidence type="ECO:0008006" key="3">
    <source>
        <dbReference type="Google" id="ProtNLM"/>
    </source>
</evidence>
<dbReference type="EnsemblBacteria" id="ACO77821">
    <property type="protein sequence ID" value="ACO77821"/>
    <property type="gene ID" value="Avin_16060"/>
</dbReference>
<evidence type="ECO:0000313" key="1">
    <source>
        <dbReference type="EMBL" id="ACO77821.1"/>
    </source>
</evidence>
<dbReference type="eggNOG" id="COG1943">
    <property type="taxonomic scope" value="Bacteria"/>
</dbReference>
<dbReference type="GO" id="GO:0006313">
    <property type="term" value="P:DNA transposition"/>
    <property type="evidence" value="ECO:0007669"/>
    <property type="project" value="InterPro"/>
</dbReference>
<protein>
    <recommendedName>
        <fullName evidence="3">Transposase IS200-like domain-containing protein</fullName>
    </recommendedName>
</protein>
<dbReference type="KEGG" id="avn:Avin_16060"/>
<dbReference type="Gene3D" id="3.30.70.1290">
    <property type="entry name" value="Transposase IS200-like"/>
    <property type="match status" value="1"/>
</dbReference>
<name>C1DRT3_AZOVD</name>
<proteinExistence type="predicted"/>
<reference evidence="1 2" key="1">
    <citation type="journal article" date="2009" name="J. Bacteriol.">
        <title>Genome sequence of Azotobacter vinelandii, an obligate aerobe specialized to support diverse anaerobic metabolic processes.</title>
        <authorList>
            <person name="Setubal J.C."/>
            <person name="dos Santos P."/>
            <person name="Goldman B.S."/>
            <person name="Ertesvag H."/>
            <person name="Espin G."/>
            <person name="Rubio L.M."/>
            <person name="Valla S."/>
            <person name="Almeida N.F."/>
            <person name="Balasubramanian D."/>
            <person name="Cromes L."/>
            <person name="Curatti L."/>
            <person name="Du Z."/>
            <person name="Godsy E."/>
            <person name="Goodner B."/>
            <person name="Hellner-Burris K."/>
            <person name="Hernandez J.A."/>
            <person name="Houmiel K."/>
            <person name="Imperial J."/>
            <person name="Kennedy C."/>
            <person name="Larson T.J."/>
            <person name="Latreille P."/>
            <person name="Ligon L.S."/>
            <person name="Lu J."/>
            <person name="Maerk M."/>
            <person name="Miller N.M."/>
            <person name="Norton S."/>
            <person name="O'Carroll I.P."/>
            <person name="Paulsen I."/>
            <person name="Raulfs E.C."/>
            <person name="Roemer R."/>
            <person name="Rosser J."/>
            <person name="Segura D."/>
            <person name="Slater S."/>
            <person name="Stricklin S.L."/>
            <person name="Studholme D.J."/>
            <person name="Sun J."/>
            <person name="Viana C.J."/>
            <person name="Wallin E."/>
            <person name="Wang B."/>
            <person name="Wheeler C."/>
            <person name="Zhu H."/>
            <person name="Dean D.R."/>
            <person name="Dixon R."/>
            <person name="Wood D."/>
        </authorList>
    </citation>
    <scope>NUCLEOTIDE SEQUENCE [LARGE SCALE GENOMIC DNA]</scope>
    <source>
        <strain evidence="2">DJ / ATCC BAA-1303</strain>
    </source>
</reference>
<evidence type="ECO:0000313" key="2">
    <source>
        <dbReference type="Proteomes" id="UP000002424"/>
    </source>
</evidence>
<dbReference type="InterPro" id="IPR036515">
    <property type="entry name" value="Transposase_17_sf"/>
</dbReference>
<accession>C1DRT3</accession>
<dbReference type="AlphaFoldDB" id="C1DRT3"/>
<dbReference type="InterPro" id="IPR052715">
    <property type="entry name" value="RAYT_transposase"/>
</dbReference>
<gene>
    <name evidence="1" type="ordered locus">Avin_16060</name>
</gene>
<dbReference type="SUPFAM" id="SSF143422">
    <property type="entry name" value="Transposase IS200-like"/>
    <property type="match status" value="1"/>
</dbReference>
<dbReference type="Proteomes" id="UP000002424">
    <property type="component" value="Chromosome"/>
</dbReference>
<dbReference type="HOGENOM" id="CLU_182752_0_0_6"/>